<keyword evidence="1" id="KW-1133">Transmembrane helix</keyword>
<dbReference type="AlphaFoldDB" id="C0BYD4"/>
<gene>
    <name evidence="3" type="ORF">CLOHYLEM_04823</name>
</gene>
<dbReference type="CDD" id="cd06259">
    <property type="entry name" value="YdcF-like"/>
    <property type="match status" value="1"/>
</dbReference>
<evidence type="ECO:0000313" key="4">
    <source>
        <dbReference type="Proteomes" id="UP000004893"/>
    </source>
</evidence>
<name>C0BYD4_9FIRM</name>
<dbReference type="InterPro" id="IPR014729">
    <property type="entry name" value="Rossmann-like_a/b/a_fold"/>
</dbReference>
<sequence>MDLYKAKKTAGILGRLTAVFLLLNICIFTAVFRRPKRRWKKHTYDCAVVCGYYAEEDGSPSPFMRTRVEKGAGLLREGKVKALLLSGGAVSNSHVEAEVMRDHALKLGVPADVIYTEPRSVSTYHNMKYSKALMSENGLKDCVVVTNGWHLRKADHYAGKFRMDHVMCRADDPTGQTWRTKIMLYIKTWWNMYRNLFRGYH</sequence>
<protein>
    <recommendedName>
        <fullName evidence="2">DUF218 domain-containing protein</fullName>
    </recommendedName>
</protein>
<reference evidence="3" key="2">
    <citation type="submission" date="2013-06" db="EMBL/GenBank/DDBJ databases">
        <title>Draft genome sequence of Clostridium hylemonae (DSM 15053).</title>
        <authorList>
            <person name="Sudarsanam P."/>
            <person name="Ley R."/>
            <person name="Guruge J."/>
            <person name="Turnbaugh P.J."/>
            <person name="Mahowald M."/>
            <person name="Liep D."/>
            <person name="Gordon J."/>
        </authorList>
    </citation>
    <scope>NUCLEOTIDE SEQUENCE</scope>
    <source>
        <strain evidence="3">DSM 15053</strain>
    </source>
</reference>
<feature type="transmembrane region" description="Helical" evidence="1">
    <location>
        <begin position="12"/>
        <end position="32"/>
    </location>
</feature>
<dbReference type="InterPro" id="IPR003848">
    <property type="entry name" value="DUF218"/>
</dbReference>
<keyword evidence="1" id="KW-0472">Membrane</keyword>
<dbReference type="GO" id="GO:0005886">
    <property type="term" value="C:plasma membrane"/>
    <property type="evidence" value="ECO:0007669"/>
    <property type="project" value="TreeGrafter"/>
</dbReference>
<dbReference type="STRING" id="553973.CLOHYLEM_04823"/>
<dbReference type="eggNOG" id="COG1434">
    <property type="taxonomic scope" value="Bacteria"/>
</dbReference>
<dbReference type="InterPro" id="IPR051599">
    <property type="entry name" value="Cell_Envelope_Assoc"/>
</dbReference>
<organism evidence="3 4">
    <name type="scientific">[Clostridium] hylemonae DSM 15053</name>
    <dbReference type="NCBI Taxonomy" id="553973"/>
    <lineage>
        <taxon>Bacteria</taxon>
        <taxon>Bacillati</taxon>
        <taxon>Bacillota</taxon>
        <taxon>Clostridia</taxon>
        <taxon>Lachnospirales</taxon>
        <taxon>Lachnospiraceae</taxon>
    </lineage>
</organism>
<dbReference type="Pfam" id="PF02698">
    <property type="entry name" value="DUF218"/>
    <property type="match status" value="1"/>
</dbReference>
<dbReference type="HOGENOM" id="CLU_051474_4_0_9"/>
<evidence type="ECO:0000313" key="3">
    <source>
        <dbReference type="EMBL" id="EEG74862.1"/>
    </source>
</evidence>
<dbReference type="PANTHER" id="PTHR30336">
    <property type="entry name" value="INNER MEMBRANE PROTEIN, PROBABLE PERMEASE"/>
    <property type="match status" value="1"/>
</dbReference>
<proteinExistence type="predicted"/>
<feature type="domain" description="DUF218" evidence="2">
    <location>
        <begin position="45"/>
        <end position="166"/>
    </location>
</feature>
<evidence type="ECO:0000256" key="1">
    <source>
        <dbReference type="SAM" id="Phobius"/>
    </source>
</evidence>
<accession>C0BYD4</accession>
<dbReference type="PANTHER" id="PTHR30336:SF20">
    <property type="entry name" value="DUF218 DOMAIN-CONTAINING PROTEIN"/>
    <property type="match status" value="1"/>
</dbReference>
<dbReference type="Gene3D" id="3.40.50.620">
    <property type="entry name" value="HUPs"/>
    <property type="match status" value="1"/>
</dbReference>
<keyword evidence="1" id="KW-0812">Transmembrane</keyword>
<dbReference type="RefSeq" id="WP_006442155.1">
    <property type="nucleotide sequence ID" value="NZ_CP036524.1"/>
</dbReference>
<comment type="caution">
    <text evidence="3">The sequence shown here is derived from an EMBL/GenBank/DDBJ whole genome shotgun (WGS) entry which is preliminary data.</text>
</comment>
<reference evidence="3" key="1">
    <citation type="submission" date="2009-02" db="EMBL/GenBank/DDBJ databases">
        <authorList>
            <person name="Fulton L."/>
            <person name="Clifton S."/>
            <person name="Fulton B."/>
            <person name="Xu J."/>
            <person name="Minx P."/>
            <person name="Pepin K.H."/>
            <person name="Johnson M."/>
            <person name="Bhonagiri V."/>
            <person name="Nash W.E."/>
            <person name="Mardis E.R."/>
            <person name="Wilson R.K."/>
        </authorList>
    </citation>
    <scope>NUCLEOTIDE SEQUENCE [LARGE SCALE GENOMIC DNA]</scope>
    <source>
        <strain evidence="3">DSM 15053</strain>
    </source>
</reference>
<dbReference type="Proteomes" id="UP000004893">
    <property type="component" value="Unassembled WGS sequence"/>
</dbReference>
<keyword evidence="4" id="KW-1185">Reference proteome</keyword>
<dbReference type="EMBL" id="ABYI02000018">
    <property type="protein sequence ID" value="EEG74862.1"/>
    <property type="molecule type" value="Genomic_DNA"/>
</dbReference>
<evidence type="ECO:0000259" key="2">
    <source>
        <dbReference type="Pfam" id="PF02698"/>
    </source>
</evidence>